<accession>A0A8S2SJN9</accession>
<dbReference type="Proteomes" id="UP000681967">
    <property type="component" value="Unassembled WGS sequence"/>
</dbReference>
<comment type="caution">
    <text evidence="1">The sequence shown here is derived from an EMBL/GenBank/DDBJ whole genome shotgun (WGS) entry which is preliminary data.</text>
</comment>
<evidence type="ECO:0000313" key="1">
    <source>
        <dbReference type="EMBL" id="CAF4224634.1"/>
    </source>
</evidence>
<dbReference type="AlphaFoldDB" id="A0A8S2SJN9"/>
<gene>
    <name evidence="1" type="ORF">BYL167_LOCUS24529</name>
</gene>
<dbReference type="EMBL" id="CAJOBH010021579">
    <property type="protein sequence ID" value="CAF4224634.1"/>
    <property type="molecule type" value="Genomic_DNA"/>
</dbReference>
<feature type="non-terminal residue" evidence="1">
    <location>
        <position position="62"/>
    </location>
</feature>
<protein>
    <submittedName>
        <fullName evidence="1">Uncharacterized protein</fullName>
    </submittedName>
</protein>
<name>A0A8S2SJN9_9BILA</name>
<sequence length="62" mass="7131">MVTTELMQNRAVAELSKCPERTKPTQFVEFGSFRPGHRLQWWNLLVVLEMDSLPIAEESVAI</sequence>
<proteinExistence type="predicted"/>
<evidence type="ECO:0000313" key="2">
    <source>
        <dbReference type="Proteomes" id="UP000681967"/>
    </source>
</evidence>
<organism evidence="1 2">
    <name type="scientific">Rotaria magnacalcarata</name>
    <dbReference type="NCBI Taxonomy" id="392030"/>
    <lineage>
        <taxon>Eukaryota</taxon>
        <taxon>Metazoa</taxon>
        <taxon>Spiralia</taxon>
        <taxon>Gnathifera</taxon>
        <taxon>Rotifera</taxon>
        <taxon>Eurotatoria</taxon>
        <taxon>Bdelloidea</taxon>
        <taxon>Philodinida</taxon>
        <taxon>Philodinidae</taxon>
        <taxon>Rotaria</taxon>
    </lineage>
</organism>
<reference evidence="1" key="1">
    <citation type="submission" date="2021-02" db="EMBL/GenBank/DDBJ databases">
        <authorList>
            <person name="Nowell W R."/>
        </authorList>
    </citation>
    <scope>NUCLEOTIDE SEQUENCE</scope>
</reference>